<keyword evidence="2" id="KW-1185">Reference proteome</keyword>
<name>A0A445JDJ1_GLYSO</name>
<dbReference type="Proteomes" id="UP000289340">
    <property type="component" value="Chromosome 8"/>
</dbReference>
<proteinExistence type="predicted"/>
<organism evidence="1 2">
    <name type="scientific">Glycine soja</name>
    <name type="common">Wild soybean</name>
    <dbReference type="NCBI Taxonomy" id="3848"/>
    <lineage>
        <taxon>Eukaryota</taxon>
        <taxon>Viridiplantae</taxon>
        <taxon>Streptophyta</taxon>
        <taxon>Embryophyta</taxon>
        <taxon>Tracheophyta</taxon>
        <taxon>Spermatophyta</taxon>
        <taxon>Magnoliopsida</taxon>
        <taxon>eudicotyledons</taxon>
        <taxon>Gunneridae</taxon>
        <taxon>Pentapetalae</taxon>
        <taxon>rosids</taxon>
        <taxon>fabids</taxon>
        <taxon>Fabales</taxon>
        <taxon>Fabaceae</taxon>
        <taxon>Papilionoideae</taxon>
        <taxon>50 kb inversion clade</taxon>
        <taxon>NPAAA clade</taxon>
        <taxon>indigoferoid/millettioid clade</taxon>
        <taxon>Phaseoleae</taxon>
        <taxon>Glycine</taxon>
        <taxon>Glycine subgen. Soja</taxon>
    </lineage>
</organism>
<protein>
    <submittedName>
        <fullName evidence="1">Uncharacterized protein</fullName>
    </submittedName>
</protein>
<evidence type="ECO:0000313" key="1">
    <source>
        <dbReference type="EMBL" id="RZB96505.1"/>
    </source>
</evidence>
<accession>A0A445JDJ1</accession>
<dbReference type="AlphaFoldDB" id="A0A445JDJ1"/>
<sequence length="104" mass="11443">MLLTGILVKANLGFVNPFNHLYHATASISVCDYYDCLLWPCYTEMSCTGICEWESSALFCAPALLIFGPLVAIDNSTPPCSPSSPKFGEMCGAWHKESILFRNT</sequence>
<gene>
    <name evidence="1" type="ORF">D0Y65_020328</name>
</gene>
<dbReference type="EMBL" id="QZWG01000008">
    <property type="protein sequence ID" value="RZB96505.1"/>
    <property type="molecule type" value="Genomic_DNA"/>
</dbReference>
<reference evidence="1 2" key="1">
    <citation type="submission" date="2018-09" db="EMBL/GenBank/DDBJ databases">
        <title>A high-quality reference genome of wild soybean provides a powerful tool to mine soybean genomes.</title>
        <authorList>
            <person name="Xie M."/>
            <person name="Chung C.Y.L."/>
            <person name="Li M.-W."/>
            <person name="Wong F.-L."/>
            <person name="Chan T.-F."/>
            <person name="Lam H.-M."/>
        </authorList>
    </citation>
    <scope>NUCLEOTIDE SEQUENCE [LARGE SCALE GENOMIC DNA]</scope>
    <source>
        <strain evidence="2">cv. W05</strain>
        <tissue evidence="1">Hypocotyl of etiolated seedlings</tissue>
    </source>
</reference>
<comment type="caution">
    <text evidence="1">The sequence shown here is derived from an EMBL/GenBank/DDBJ whole genome shotgun (WGS) entry which is preliminary data.</text>
</comment>
<evidence type="ECO:0000313" key="2">
    <source>
        <dbReference type="Proteomes" id="UP000289340"/>
    </source>
</evidence>